<dbReference type="STRING" id="4999.A0A1Y1UDZ0"/>
<dbReference type="PANTHER" id="PTHR12878:SF0">
    <property type="entry name" value="NADH DEHYDROGENASE [UBIQUINONE] 1 ALPHA SUBCOMPLEX SUBUNIT 2"/>
    <property type="match status" value="1"/>
</dbReference>
<name>A0A1Y1UDZ0_9TREE</name>
<dbReference type="Proteomes" id="UP000193218">
    <property type="component" value="Unassembled WGS sequence"/>
</dbReference>
<evidence type="ECO:0000256" key="1">
    <source>
        <dbReference type="ARBA" id="ARBA00003195"/>
    </source>
</evidence>
<gene>
    <name evidence="11" type="ORF">BD324DRAFT_483279</name>
</gene>
<dbReference type="Gene3D" id="3.40.30.10">
    <property type="entry name" value="Glutaredoxin"/>
    <property type="match status" value="1"/>
</dbReference>
<organism evidence="11 12">
    <name type="scientific">Kockovaella imperatae</name>
    <dbReference type="NCBI Taxonomy" id="4999"/>
    <lineage>
        <taxon>Eukaryota</taxon>
        <taxon>Fungi</taxon>
        <taxon>Dikarya</taxon>
        <taxon>Basidiomycota</taxon>
        <taxon>Agaricomycotina</taxon>
        <taxon>Tremellomycetes</taxon>
        <taxon>Tremellales</taxon>
        <taxon>Cuniculitremaceae</taxon>
        <taxon>Kockovaella</taxon>
    </lineage>
</organism>
<dbReference type="PANTHER" id="PTHR12878">
    <property type="entry name" value="NADH-UBIQUINONE OXIDOREDUCTASE B8 SUBUNIT"/>
    <property type="match status" value="1"/>
</dbReference>
<proteinExistence type="inferred from homology"/>
<comment type="function">
    <text evidence="1">Accessory subunit of the mitochondrial membrane respiratory chain NADH dehydrogenase (Complex I), that is believed not to be involved in catalysis. Complex I functions in the transfer of electrons from NADH to the respiratory chain. The immediate electron acceptor for the enzyme is believed to be ubiquinone.</text>
</comment>
<dbReference type="InterPro" id="IPR036249">
    <property type="entry name" value="Thioredoxin-like_sf"/>
</dbReference>
<evidence type="ECO:0000256" key="5">
    <source>
        <dbReference type="ARBA" id="ARBA00022660"/>
    </source>
</evidence>
<dbReference type="EMBL" id="NBSH01000008">
    <property type="protein sequence ID" value="ORX36253.1"/>
    <property type="molecule type" value="Genomic_DNA"/>
</dbReference>
<dbReference type="InParanoid" id="A0A1Y1UDZ0"/>
<comment type="caution">
    <text evidence="11">The sequence shown here is derived from an EMBL/GenBank/DDBJ whole genome shotgun (WGS) entry which is preliminary data.</text>
</comment>
<dbReference type="RefSeq" id="XP_021870354.1">
    <property type="nucleotide sequence ID" value="XM_022012909.1"/>
</dbReference>
<evidence type="ECO:0000313" key="11">
    <source>
        <dbReference type="EMBL" id="ORX36253.1"/>
    </source>
</evidence>
<dbReference type="SMART" id="SM00916">
    <property type="entry name" value="L51_S25_CI-B8"/>
    <property type="match status" value="1"/>
</dbReference>
<keyword evidence="9" id="KW-0472">Membrane</keyword>
<sequence length="94" mass="10220">MSFMKKLPASLREIRILICQTSPGSAGVRQYVASQYPSIKSAHPDLKFLVREARGIPARAIARFDGGYESELALDGVSAEAVGDRLRSLVENGK</sequence>
<comment type="similarity">
    <text evidence="3">Belongs to the complex I NDUFA2 subunit family.</text>
</comment>
<comment type="subcellular location">
    <subcellularLocation>
        <location evidence="2">Mitochondrion inner membrane</location>
        <topology evidence="2">Peripheral membrane protein</topology>
        <orientation evidence="2">Matrix side</orientation>
    </subcellularLocation>
</comment>
<dbReference type="Pfam" id="PF05047">
    <property type="entry name" value="L51_S25_CI-B8"/>
    <property type="match status" value="1"/>
</dbReference>
<evidence type="ECO:0000256" key="3">
    <source>
        <dbReference type="ARBA" id="ARBA00008939"/>
    </source>
</evidence>
<dbReference type="PIRSF" id="PIRSF005822">
    <property type="entry name" value="NDUA2"/>
    <property type="match status" value="1"/>
</dbReference>
<dbReference type="SUPFAM" id="SSF52833">
    <property type="entry name" value="Thioredoxin-like"/>
    <property type="match status" value="1"/>
</dbReference>
<keyword evidence="7" id="KW-0249">Electron transport</keyword>
<keyword evidence="8" id="KW-0496">Mitochondrion</keyword>
<protein>
    <submittedName>
        <fullName evidence="11">Thioredoxin-like protein</fullName>
    </submittedName>
</protein>
<evidence type="ECO:0000256" key="8">
    <source>
        <dbReference type="ARBA" id="ARBA00023128"/>
    </source>
</evidence>
<keyword evidence="5" id="KW-0679">Respiratory chain</keyword>
<evidence type="ECO:0000256" key="6">
    <source>
        <dbReference type="ARBA" id="ARBA00022792"/>
    </source>
</evidence>
<dbReference type="OrthoDB" id="10250268at2759"/>
<dbReference type="AlphaFoldDB" id="A0A1Y1UDZ0"/>
<evidence type="ECO:0000256" key="7">
    <source>
        <dbReference type="ARBA" id="ARBA00022982"/>
    </source>
</evidence>
<dbReference type="InterPro" id="IPR016464">
    <property type="entry name" value="NADH_Ub_cplx-1_asu_su-2"/>
</dbReference>
<accession>A0A1Y1UDZ0</accession>
<evidence type="ECO:0000256" key="2">
    <source>
        <dbReference type="ARBA" id="ARBA00004443"/>
    </source>
</evidence>
<evidence type="ECO:0000313" key="12">
    <source>
        <dbReference type="Proteomes" id="UP000193218"/>
    </source>
</evidence>
<evidence type="ECO:0000256" key="9">
    <source>
        <dbReference type="ARBA" id="ARBA00023136"/>
    </source>
</evidence>
<keyword evidence="6" id="KW-0999">Mitochondrion inner membrane</keyword>
<dbReference type="GeneID" id="33554717"/>
<keyword evidence="12" id="KW-1185">Reference proteome</keyword>
<keyword evidence="4" id="KW-0813">Transport</keyword>
<evidence type="ECO:0000259" key="10">
    <source>
        <dbReference type="SMART" id="SM00916"/>
    </source>
</evidence>
<dbReference type="InterPro" id="IPR007741">
    <property type="entry name" value="Ribosomal_mL43/mS25/NADH_DH"/>
</dbReference>
<evidence type="ECO:0000256" key="4">
    <source>
        <dbReference type="ARBA" id="ARBA00022448"/>
    </source>
</evidence>
<dbReference type="GO" id="GO:0005743">
    <property type="term" value="C:mitochondrial inner membrane"/>
    <property type="evidence" value="ECO:0007669"/>
    <property type="project" value="UniProtKB-SubCell"/>
</dbReference>
<reference evidence="11 12" key="1">
    <citation type="submission" date="2017-03" db="EMBL/GenBank/DDBJ databases">
        <title>Widespread Adenine N6-methylation of Active Genes in Fungi.</title>
        <authorList>
            <consortium name="DOE Joint Genome Institute"/>
            <person name="Mondo S.J."/>
            <person name="Dannebaum R.O."/>
            <person name="Kuo R.C."/>
            <person name="Louie K.B."/>
            <person name="Bewick A.J."/>
            <person name="Labutti K."/>
            <person name="Haridas S."/>
            <person name="Kuo A."/>
            <person name="Salamov A."/>
            <person name="Ahrendt S.R."/>
            <person name="Lau R."/>
            <person name="Bowen B.P."/>
            <person name="Lipzen A."/>
            <person name="Sullivan W."/>
            <person name="Andreopoulos W.B."/>
            <person name="Clum A."/>
            <person name="Lindquist E."/>
            <person name="Daum C."/>
            <person name="Northen T.R."/>
            <person name="Ramamoorthy G."/>
            <person name="Schmitz R.J."/>
            <person name="Gryganskyi A."/>
            <person name="Culley D."/>
            <person name="Magnuson J."/>
            <person name="James T.Y."/>
            <person name="O'Malley M.A."/>
            <person name="Stajich J.E."/>
            <person name="Spatafora J.W."/>
            <person name="Visel A."/>
            <person name="Grigoriev I.V."/>
        </authorList>
    </citation>
    <scope>NUCLEOTIDE SEQUENCE [LARGE SCALE GENOMIC DNA]</scope>
    <source>
        <strain evidence="11 12">NRRL Y-17943</strain>
    </source>
</reference>
<feature type="domain" description="Ribosomal protein/NADH dehydrogenase" evidence="10">
    <location>
        <begin position="20"/>
        <end position="93"/>
    </location>
</feature>